<dbReference type="PANTHER" id="PTHR35046">
    <property type="entry name" value="ZINC KNUCKLE (CCHC-TYPE) FAMILY PROTEIN"/>
    <property type="match status" value="1"/>
</dbReference>
<dbReference type="GO" id="GO:0004519">
    <property type="term" value="F:endonuclease activity"/>
    <property type="evidence" value="ECO:0007669"/>
    <property type="project" value="UniProtKB-KW"/>
</dbReference>
<dbReference type="GO" id="GO:0016787">
    <property type="term" value="F:hydrolase activity"/>
    <property type="evidence" value="ECO:0007669"/>
    <property type="project" value="UniProtKB-KW"/>
</dbReference>
<dbReference type="InterPro" id="IPR043128">
    <property type="entry name" value="Rev_trsase/Diguanyl_cyclase"/>
</dbReference>
<dbReference type="Gene3D" id="2.40.70.10">
    <property type="entry name" value="Acid Proteases"/>
    <property type="match status" value="1"/>
</dbReference>
<feature type="region of interest" description="Disordered" evidence="8">
    <location>
        <begin position="192"/>
        <end position="229"/>
    </location>
</feature>
<dbReference type="Pfam" id="PF03732">
    <property type="entry name" value="Retrotrans_gag"/>
    <property type="match status" value="1"/>
</dbReference>
<dbReference type="GO" id="GO:0003964">
    <property type="term" value="F:RNA-directed DNA polymerase activity"/>
    <property type="evidence" value="ECO:0007669"/>
    <property type="project" value="UniProtKB-KW"/>
</dbReference>
<evidence type="ECO:0000259" key="11">
    <source>
        <dbReference type="Pfam" id="PF17917"/>
    </source>
</evidence>
<accession>A0A2N9GHE7</accession>
<name>A0A2N9GHE7_FAGSY</name>
<dbReference type="PANTHER" id="PTHR35046:SF9">
    <property type="entry name" value="RNA-DIRECTED DNA POLYMERASE"/>
    <property type="match status" value="1"/>
</dbReference>
<keyword evidence="4" id="KW-0540">Nuclease</keyword>
<evidence type="ECO:0000256" key="3">
    <source>
        <dbReference type="ARBA" id="ARBA00022695"/>
    </source>
</evidence>
<feature type="compositionally biased region" description="Basic and acidic residues" evidence="8">
    <location>
        <begin position="197"/>
        <end position="209"/>
    </location>
</feature>
<dbReference type="Gene3D" id="3.10.10.10">
    <property type="entry name" value="HIV Type 1 Reverse Transcriptase, subunit A, domain 1"/>
    <property type="match status" value="2"/>
</dbReference>
<feature type="domain" description="Retrotransposon gag" evidence="10">
    <location>
        <begin position="1087"/>
        <end position="1185"/>
    </location>
</feature>
<evidence type="ECO:0000256" key="4">
    <source>
        <dbReference type="ARBA" id="ARBA00022722"/>
    </source>
</evidence>
<dbReference type="FunFam" id="3.30.70.270:FF:000003">
    <property type="entry name" value="Transposon Ty3-G Gag-Pol polyprotein"/>
    <property type="match status" value="1"/>
</dbReference>
<keyword evidence="5" id="KW-0255">Endonuclease</keyword>
<reference evidence="13" key="1">
    <citation type="submission" date="2018-02" db="EMBL/GenBank/DDBJ databases">
        <authorList>
            <person name="Cohen D.B."/>
            <person name="Kent A.D."/>
        </authorList>
    </citation>
    <scope>NUCLEOTIDE SEQUENCE</scope>
</reference>
<keyword evidence="3" id="KW-0548">Nucleotidyltransferase</keyword>
<evidence type="ECO:0000256" key="2">
    <source>
        <dbReference type="ARBA" id="ARBA00022679"/>
    </source>
</evidence>
<evidence type="ECO:0000256" key="6">
    <source>
        <dbReference type="ARBA" id="ARBA00022801"/>
    </source>
</evidence>
<keyword evidence="7" id="KW-0695">RNA-directed DNA polymerase</keyword>
<evidence type="ECO:0000259" key="9">
    <source>
        <dbReference type="Pfam" id="PF00078"/>
    </source>
</evidence>
<feature type="domain" description="Tf2-1-like SH3-like" evidence="12">
    <location>
        <begin position="132"/>
        <end position="193"/>
    </location>
</feature>
<dbReference type="InterPro" id="IPR021109">
    <property type="entry name" value="Peptidase_aspartic_dom_sf"/>
</dbReference>
<protein>
    <recommendedName>
        <fullName evidence="1">RNA-directed DNA polymerase</fullName>
        <ecNumber evidence="1">2.7.7.49</ecNumber>
    </recommendedName>
</protein>
<evidence type="ECO:0000313" key="13">
    <source>
        <dbReference type="EMBL" id="SPC98731.1"/>
    </source>
</evidence>
<dbReference type="InterPro" id="IPR056924">
    <property type="entry name" value="SH3_Tf2-1"/>
</dbReference>
<dbReference type="Pfam" id="PF24626">
    <property type="entry name" value="SH3_Tf2-1"/>
    <property type="match status" value="2"/>
</dbReference>
<dbReference type="InterPro" id="IPR041373">
    <property type="entry name" value="RT_RNaseH"/>
</dbReference>
<dbReference type="EMBL" id="OIVN01001894">
    <property type="protein sequence ID" value="SPC98731.1"/>
    <property type="molecule type" value="Genomic_DNA"/>
</dbReference>
<evidence type="ECO:0000256" key="8">
    <source>
        <dbReference type="SAM" id="MobiDB-lite"/>
    </source>
</evidence>
<dbReference type="InterPro" id="IPR043502">
    <property type="entry name" value="DNA/RNA_pol_sf"/>
</dbReference>
<keyword evidence="2" id="KW-0808">Transferase</keyword>
<dbReference type="CDD" id="cd00303">
    <property type="entry name" value="retropepsin_like"/>
    <property type="match status" value="1"/>
</dbReference>
<feature type="domain" description="Tf2-1-like SH3-like" evidence="12">
    <location>
        <begin position="1605"/>
        <end position="1666"/>
    </location>
</feature>
<evidence type="ECO:0000259" key="10">
    <source>
        <dbReference type="Pfam" id="PF03732"/>
    </source>
</evidence>
<dbReference type="CDD" id="cd09274">
    <property type="entry name" value="RNase_HI_RT_Ty3"/>
    <property type="match status" value="1"/>
</dbReference>
<evidence type="ECO:0000256" key="7">
    <source>
        <dbReference type="ARBA" id="ARBA00022918"/>
    </source>
</evidence>
<dbReference type="SUPFAM" id="SSF56672">
    <property type="entry name" value="DNA/RNA polymerases"/>
    <property type="match status" value="3"/>
</dbReference>
<dbReference type="InterPro" id="IPR005162">
    <property type="entry name" value="Retrotrans_gag_dom"/>
</dbReference>
<sequence length="1723" mass="196947">MLEESYLQCCPERPQLQSKLTLLDALPLLSSTPSVRKSLFVSFWKPHSYLKLSAITGKGLAVDEEKVKAIKEWPTPKSITEVRSFHGLASFYRRFVKDFSTLAAPLTEVIKKNERVASQANKGRRRVIFEPGDWVWVHMRKERFPAHRKTKLHPRGDGPFQILEKINDNAHKVDLPGEYKVSATFTVSDLSPFDVGEDSRSNPFEERGNDGNQSGPSLKDPLQVPDGPITRSRAKKIKEAMQGLVQSTWDEASKSPTIKVVFKLIVGSRDSILRVHISTRMSSPMETPHGLPPIRGIEHQIDFVPGATIPNRPAYRSNPEETKELQRQVSELLEKGHVRESMSPCAVPVLLVPKKDGTWRMCVDCRAINNITVKYRHPIPRLDDIFVVVYFDDILIYSKNLDDHVVHVKSVLDVLRKERLFANLKKCTFYTDKLVFLGFVVSAQGIQVDEEKVRAIQDWPSPTSVGNVRSFHGLASFYRRFVKDFSSLAAPLTEVIKKNVGFRWGEEQEKAFQLIKEKLTNAPLLSLPNFSKTFEIECDASGVGIGTVLMQEGRPIAYFSEKLSGAALNYPTYDKELYALVRALETWQHYLWPKEFVIHTDHESLKHLKGQHKLNKRHARWVEFIETFPYVIRYKQGGDLRANPFQEEGNDGDQGTTSKDLVQVPIGPVTRARAKKFKDVLNGLIQELWAQANLWRPIEHDPRGQQRIVTLIQVLEGSELLELIGISRSVQLDLSNGNSITVCGVFLIPRFTSDSDTDDMPPLEDVFEEEYLAPDALTLVARKALSLQAKGVNEVQRENIFHTRCYVKDKVCSVIIDGGSCTNVASTIMVEKLRLPMAKHPRPYKLQWLNDSGEIRVNKQVLVAFRIGKYEDEVLCDVVPMQAGHLLLGRPWQFDRQVKHDGFTNKIFKARPTLVPNIPPLLKRIRSRIFTYNKWRKIRNSDGNQGGPSLKDPLQAPDGPITRSRAKKIKEAMQGLVQSTWDEASKSLTIKHITMSHRSDSSPKGKADNSSFVLQAMQQQFERLNFVLGEVRDRMDHQEAAIRNLHRRVRRERGHEWNPGGRDGVDRSLGSIKMKIPSFQGRTDPELAVIEFTDYAIIWWDQLVTNRRRNNERPVEMWGELKAIMRRRFVPSHFYRDLYQKLQNLTQGFRSVEDYHKEMEVAMIRANVEEDREATMARFLSGLNRDIANVIELQHYVEIEDMVHMAMKVERQLKRKGTARVRMIVIGMPELVDASDDDGVVYPMTGESLVARRALNTHIKVDDAEQQRENIFHTRCHVNNKWLNDDCGEVRVDRQVLVTFSIGKYLDEEYEDVFPNDVPSGLPPIRGIEHQIDFVPGATIPNRPTYRSNPEETKELQRQVKELLAKGHVRESMSPCAVSVLLVPKKDGTCRMCVDCRAINNITVKYRHPIPRLDDMLDELHGSSIFTKIDLKTACKTKYGLYEWLVMPFGLTNAPSTFMRLMNHAMHAFLGRFVVVYFDDILVYSKSLDEHIEHLHCVLAVLRKEKLYANLKTCYFCLDKVVFLGYLVSGKGLAVDEEKVKAIKEWPTPKSITEVRSFHGLASFYRRFVKDFSTLAAPFTEVIKKNERVASQANKGRRRVIFEPGDWVWVHMRKERFPAHRKTKLHPRGDGPFQILEKINDNAYKVDLPGEYKVSATFNVSDLSPFDVGEDSWSNPFEERGNDGNQGGPSLKDPLQASRWANYKIKSQEDQGSNARIGAIHLG</sequence>
<feature type="domain" description="Reverse transcriptase" evidence="9">
    <location>
        <begin position="1437"/>
        <end position="1526"/>
    </location>
</feature>
<organism evidence="13">
    <name type="scientific">Fagus sylvatica</name>
    <name type="common">Beechnut</name>
    <dbReference type="NCBI Taxonomy" id="28930"/>
    <lineage>
        <taxon>Eukaryota</taxon>
        <taxon>Viridiplantae</taxon>
        <taxon>Streptophyta</taxon>
        <taxon>Embryophyta</taxon>
        <taxon>Tracheophyta</taxon>
        <taxon>Spermatophyta</taxon>
        <taxon>Magnoliopsida</taxon>
        <taxon>eudicotyledons</taxon>
        <taxon>Gunneridae</taxon>
        <taxon>Pentapetalae</taxon>
        <taxon>rosids</taxon>
        <taxon>fabids</taxon>
        <taxon>Fagales</taxon>
        <taxon>Fagaceae</taxon>
        <taxon>Fagus</taxon>
    </lineage>
</organism>
<dbReference type="FunFam" id="3.30.70.270:FF:000020">
    <property type="entry name" value="Transposon Tf2-6 polyprotein-like Protein"/>
    <property type="match status" value="3"/>
</dbReference>
<evidence type="ECO:0000259" key="12">
    <source>
        <dbReference type="Pfam" id="PF24626"/>
    </source>
</evidence>
<feature type="domain" description="Reverse transcriptase RNase H-like" evidence="11">
    <location>
        <begin position="529"/>
        <end position="628"/>
    </location>
</feature>
<gene>
    <name evidence="13" type="ORF">FSB_LOCUS26613</name>
</gene>
<dbReference type="Gene3D" id="3.10.20.370">
    <property type="match status" value="1"/>
</dbReference>
<dbReference type="InterPro" id="IPR000477">
    <property type="entry name" value="RT_dom"/>
</dbReference>
<evidence type="ECO:0000256" key="5">
    <source>
        <dbReference type="ARBA" id="ARBA00022759"/>
    </source>
</evidence>
<keyword evidence="6" id="KW-0378">Hydrolase</keyword>
<proteinExistence type="predicted"/>
<dbReference type="Pfam" id="PF17917">
    <property type="entry name" value="RT_RNaseH"/>
    <property type="match status" value="1"/>
</dbReference>
<dbReference type="CDD" id="cd01647">
    <property type="entry name" value="RT_LTR"/>
    <property type="match status" value="2"/>
</dbReference>
<dbReference type="Gene3D" id="3.30.70.270">
    <property type="match status" value="6"/>
</dbReference>
<dbReference type="Pfam" id="PF00078">
    <property type="entry name" value="RVT_1"/>
    <property type="match status" value="2"/>
</dbReference>
<dbReference type="EC" id="2.7.7.49" evidence="1"/>
<feature type="region of interest" description="Disordered" evidence="8">
    <location>
        <begin position="940"/>
        <end position="959"/>
    </location>
</feature>
<feature type="region of interest" description="Disordered" evidence="8">
    <location>
        <begin position="1671"/>
        <end position="1695"/>
    </location>
</feature>
<feature type="domain" description="Reverse transcriptase" evidence="9">
    <location>
        <begin position="384"/>
        <end position="440"/>
    </location>
</feature>
<evidence type="ECO:0000256" key="1">
    <source>
        <dbReference type="ARBA" id="ARBA00012493"/>
    </source>
</evidence>